<dbReference type="EMBL" id="JBHULC010000009">
    <property type="protein sequence ID" value="MFD2521389.1"/>
    <property type="molecule type" value="Genomic_DNA"/>
</dbReference>
<comment type="caution">
    <text evidence="2">The sequence shown here is derived from an EMBL/GenBank/DDBJ whole genome shotgun (WGS) entry which is preliminary data.</text>
</comment>
<dbReference type="SMART" id="SM00400">
    <property type="entry name" value="ZnF_CHCC"/>
    <property type="match status" value="1"/>
</dbReference>
<dbReference type="Proteomes" id="UP001597510">
    <property type="component" value="Unassembled WGS sequence"/>
</dbReference>
<organism evidence="2 3">
    <name type="scientific">Emticicia soli</name>
    <dbReference type="NCBI Taxonomy" id="2027878"/>
    <lineage>
        <taxon>Bacteria</taxon>
        <taxon>Pseudomonadati</taxon>
        <taxon>Bacteroidota</taxon>
        <taxon>Cytophagia</taxon>
        <taxon>Cytophagales</taxon>
        <taxon>Leadbetterellaceae</taxon>
        <taxon>Emticicia</taxon>
    </lineage>
</organism>
<name>A0ABW5J8C1_9BACT</name>
<keyword evidence="3" id="KW-1185">Reference proteome</keyword>
<evidence type="ECO:0000259" key="1">
    <source>
        <dbReference type="SMART" id="SM00400"/>
    </source>
</evidence>
<dbReference type="SUPFAM" id="SSF57783">
    <property type="entry name" value="Zinc beta-ribbon"/>
    <property type="match status" value="1"/>
</dbReference>
<dbReference type="Pfam" id="PF13155">
    <property type="entry name" value="Toprim_2"/>
    <property type="match status" value="1"/>
</dbReference>
<dbReference type="Pfam" id="PF01807">
    <property type="entry name" value="Zn_ribbon_DnaG"/>
    <property type="match status" value="1"/>
</dbReference>
<protein>
    <submittedName>
        <fullName evidence="2">Toprim domain-containing protein</fullName>
    </submittedName>
</protein>
<feature type="domain" description="Zinc finger CHC2-type" evidence="1">
    <location>
        <begin position="38"/>
        <end position="89"/>
    </location>
</feature>
<evidence type="ECO:0000313" key="2">
    <source>
        <dbReference type="EMBL" id="MFD2521389.1"/>
    </source>
</evidence>
<evidence type="ECO:0000313" key="3">
    <source>
        <dbReference type="Proteomes" id="UP001597510"/>
    </source>
</evidence>
<dbReference type="RefSeq" id="WP_340236958.1">
    <property type="nucleotide sequence ID" value="NZ_JBBEWC010000007.1"/>
</dbReference>
<accession>A0ABW5J8C1</accession>
<dbReference type="Gene3D" id="3.90.580.10">
    <property type="entry name" value="Zinc finger, CHC2-type domain"/>
    <property type="match status" value="1"/>
</dbReference>
<proteinExistence type="predicted"/>
<dbReference type="Gene3D" id="3.40.1360.10">
    <property type="match status" value="1"/>
</dbReference>
<reference evidence="3" key="1">
    <citation type="journal article" date="2019" name="Int. J. Syst. Evol. Microbiol.">
        <title>The Global Catalogue of Microorganisms (GCM) 10K type strain sequencing project: providing services to taxonomists for standard genome sequencing and annotation.</title>
        <authorList>
            <consortium name="The Broad Institute Genomics Platform"/>
            <consortium name="The Broad Institute Genome Sequencing Center for Infectious Disease"/>
            <person name="Wu L."/>
            <person name="Ma J."/>
        </authorList>
    </citation>
    <scope>NUCLEOTIDE SEQUENCE [LARGE SCALE GENOMIC DNA]</scope>
    <source>
        <strain evidence="3">KCTC 52344</strain>
    </source>
</reference>
<sequence length="291" mass="33162">MWVTDEQKKAAKAVTFQTALAALGVPFCKVTNGQLLYYSPFTDERTASCLVEPKKNLINDFSSGFSGDIIKFAMQVRGKGFQDAVLWLISLDNSIIEFKKEVYYKDSKITLTDVKPLTSDRLLSYVYNRGVSRFLADTYLKQIHYRVGQNNFVSIGFQNDNGGYELRSPPKTPNDKGFKGCLGTKHIRTVSFARTDKLAVFEGFFSFLSYLRLGLHADHYQADYIILNSLNTLKKVSFDKYKQMWLYLDNDAAGIRATQKIIEENPLKTVLDCSKLYKGFNDLNEYLVSKL</sequence>
<dbReference type="InterPro" id="IPR002694">
    <property type="entry name" value="Znf_CHC2"/>
</dbReference>
<dbReference type="InterPro" id="IPR036977">
    <property type="entry name" value="DNA_primase_Znf_CHC2"/>
</dbReference>
<gene>
    <name evidence="2" type="ORF">ACFSR2_10865</name>
</gene>